<name>A0ABR3XGJ4_9PEZI</name>
<gene>
    <name evidence="3" type="ORF">VTK73DRAFT_188</name>
</gene>
<reference evidence="3 4" key="1">
    <citation type="journal article" date="2024" name="Commun. Biol.">
        <title>Comparative genomic analysis of thermophilic fungi reveals convergent evolutionary adaptations and gene losses.</title>
        <authorList>
            <person name="Steindorff A.S."/>
            <person name="Aguilar-Pontes M.V."/>
            <person name="Robinson A.J."/>
            <person name="Andreopoulos B."/>
            <person name="LaButti K."/>
            <person name="Kuo A."/>
            <person name="Mondo S."/>
            <person name="Riley R."/>
            <person name="Otillar R."/>
            <person name="Haridas S."/>
            <person name="Lipzen A."/>
            <person name="Grimwood J."/>
            <person name="Schmutz J."/>
            <person name="Clum A."/>
            <person name="Reid I.D."/>
            <person name="Moisan M.C."/>
            <person name="Butler G."/>
            <person name="Nguyen T.T.M."/>
            <person name="Dewar K."/>
            <person name="Conant G."/>
            <person name="Drula E."/>
            <person name="Henrissat B."/>
            <person name="Hansel C."/>
            <person name="Singer S."/>
            <person name="Hutchinson M.I."/>
            <person name="de Vries R.P."/>
            <person name="Natvig D.O."/>
            <person name="Powell A.J."/>
            <person name="Tsang A."/>
            <person name="Grigoriev I.V."/>
        </authorList>
    </citation>
    <scope>NUCLEOTIDE SEQUENCE [LARGE SCALE GENOMIC DNA]</scope>
    <source>
        <strain evidence="3 4">ATCC 24622</strain>
    </source>
</reference>
<evidence type="ECO:0000259" key="2">
    <source>
        <dbReference type="PROSITE" id="PS50011"/>
    </source>
</evidence>
<comment type="caution">
    <text evidence="3">The sequence shown here is derived from an EMBL/GenBank/DDBJ whole genome shotgun (WGS) entry which is preliminary data.</text>
</comment>
<dbReference type="Gene3D" id="1.20.120.1020">
    <property type="entry name" value="Prion-inhibition and propagation, HeLo domain"/>
    <property type="match status" value="1"/>
</dbReference>
<dbReference type="Pfam" id="PF24476">
    <property type="entry name" value="DUF7580"/>
    <property type="match status" value="1"/>
</dbReference>
<evidence type="ECO:0000313" key="4">
    <source>
        <dbReference type="Proteomes" id="UP001586593"/>
    </source>
</evidence>
<dbReference type="PANTHER" id="PTHR37542">
    <property type="entry name" value="HELO DOMAIN-CONTAINING PROTEIN-RELATED"/>
    <property type="match status" value="1"/>
</dbReference>
<dbReference type="InterPro" id="IPR000719">
    <property type="entry name" value="Prot_kinase_dom"/>
</dbReference>
<dbReference type="PANTHER" id="PTHR37542:SF3">
    <property type="entry name" value="PRION-INHIBITION AND PROPAGATION HELO DOMAIN-CONTAINING PROTEIN"/>
    <property type="match status" value="1"/>
</dbReference>
<accession>A0ABR3XGJ4</accession>
<dbReference type="Gene3D" id="1.10.510.10">
    <property type="entry name" value="Transferase(Phosphotransferase) domain 1"/>
    <property type="match status" value="1"/>
</dbReference>
<dbReference type="InterPro" id="IPR056002">
    <property type="entry name" value="DUF7580"/>
</dbReference>
<feature type="domain" description="Protein kinase" evidence="2">
    <location>
        <begin position="242"/>
        <end position="566"/>
    </location>
</feature>
<feature type="compositionally biased region" description="Low complexity" evidence="1">
    <location>
        <begin position="409"/>
        <end position="421"/>
    </location>
</feature>
<dbReference type="InterPro" id="IPR038305">
    <property type="entry name" value="HeLo_sf"/>
</dbReference>
<organism evidence="3 4">
    <name type="scientific">Phialemonium thermophilum</name>
    <dbReference type="NCBI Taxonomy" id="223376"/>
    <lineage>
        <taxon>Eukaryota</taxon>
        <taxon>Fungi</taxon>
        <taxon>Dikarya</taxon>
        <taxon>Ascomycota</taxon>
        <taxon>Pezizomycotina</taxon>
        <taxon>Sordariomycetes</taxon>
        <taxon>Sordariomycetidae</taxon>
        <taxon>Cephalothecales</taxon>
        <taxon>Cephalothecaceae</taxon>
        <taxon>Phialemonium</taxon>
    </lineage>
</organism>
<dbReference type="Proteomes" id="UP001586593">
    <property type="component" value="Unassembled WGS sequence"/>
</dbReference>
<dbReference type="PROSITE" id="PS50011">
    <property type="entry name" value="PROTEIN_KINASE_DOM"/>
    <property type="match status" value="1"/>
</dbReference>
<dbReference type="EMBL" id="JAZHXJ010000101">
    <property type="protein sequence ID" value="KAL1874769.1"/>
    <property type="molecule type" value="Genomic_DNA"/>
</dbReference>
<dbReference type="Pfam" id="PF14479">
    <property type="entry name" value="HeLo"/>
    <property type="match status" value="1"/>
</dbReference>
<protein>
    <recommendedName>
        <fullName evidence="2">Protein kinase domain-containing protein</fullName>
    </recommendedName>
</protein>
<evidence type="ECO:0000313" key="3">
    <source>
        <dbReference type="EMBL" id="KAL1874769.1"/>
    </source>
</evidence>
<dbReference type="InterPro" id="IPR011009">
    <property type="entry name" value="Kinase-like_dom_sf"/>
</dbReference>
<keyword evidence="4" id="KW-1185">Reference proteome</keyword>
<evidence type="ECO:0000256" key="1">
    <source>
        <dbReference type="SAM" id="MobiDB-lite"/>
    </source>
</evidence>
<proteinExistence type="predicted"/>
<dbReference type="InterPro" id="IPR029498">
    <property type="entry name" value="HeLo_dom"/>
</dbReference>
<sequence>MEVAGLVLGAVALVQPICKTVHDTLESYQGFGKDAERLRLRFAVQQARLESFERLLFDKDKFAPVMPGRLIDHLPEKTCSDVLALLRQLYGMLLEYAAVRAQYKMQDRSDGTNGGGAGNLFDGDVADRAAMLVREGKRADAAQQRSVGWVRKAFWVAFDKSSTEKLVREFEAWADRTRVLLEAAWWPLSFFETVERMRRLETDRDARAMGLLRGIGLRKLLASPPATVFGQTRAKEIVASAFAAAVTLGAFELGTLQEGAGDGGVRYLVEYKQAGGPGNLLADVDAVRERVVQLAGLLNEAPQTDEDLRVLQCTHYFQDAKRCRFGLVFALPAWRSQDDAQLLTLAKRLGEGARARPSLSSRMRLAYRIALSLQRLHAYSWVHKSLRSENILLLPPSADRSDAPGTQEASSPASNTAASLASSLDDPRLIGFEYSRQEMAFSDRAGEFEIKRNIYRHPSRWGPPTTRFEKIHDMFALGVILLEIGLWERVDTLDRGLLVSPAMAADRMAVYNRLVKHAEERLGFYAGSKYRDIVVGCLTGTCKGGLPVTEAFPEIVETLKKVAAEL</sequence>
<feature type="region of interest" description="Disordered" evidence="1">
    <location>
        <begin position="397"/>
        <end position="421"/>
    </location>
</feature>
<dbReference type="SUPFAM" id="SSF56112">
    <property type="entry name" value="Protein kinase-like (PK-like)"/>
    <property type="match status" value="1"/>
</dbReference>